<dbReference type="Gene3D" id="3.40.50.980">
    <property type="match status" value="2"/>
</dbReference>
<feature type="non-terminal residue" evidence="6">
    <location>
        <position position="579"/>
    </location>
</feature>
<dbReference type="InterPro" id="IPR010071">
    <property type="entry name" value="AA_adenyl_dom"/>
</dbReference>
<dbReference type="GO" id="GO:0005737">
    <property type="term" value="C:cytoplasm"/>
    <property type="evidence" value="ECO:0007669"/>
    <property type="project" value="TreeGrafter"/>
</dbReference>
<dbReference type="GO" id="GO:0043041">
    <property type="term" value="P:amino acid activation for nonribosomal peptide biosynthetic process"/>
    <property type="evidence" value="ECO:0007669"/>
    <property type="project" value="TreeGrafter"/>
</dbReference>
<dbReference type="FunFam" id="3.40.50.980:FF:000001">
    <property type="entry name" value="Non-ribosomal peptide synthetase"/>
    <property type="match status" value="1"/>
</dbReference>
<evidence type="ECO:0000256" key="3">
    <source>
        <dbReference type="ARBA" id="ARBA00022450"/>
    </source>
</evidence>
<feature type="non-terminal residue" evidence="6">
    <location>
        <position position="1"/>
    </location>
</feature>
<dbReference type="FunFam" id="2.30.38.10:FF:000001">
    <property type="entry name" value="Non-ribosomal peptide synthetase PvdI"/>
    <property type="match status" value="1"/>
</dbReference>
<dbReference type="Pfam" id="PF00501">
    <property type="entry name" value="AMP-binding"/>
    <property type="match status" value="1"/>
</dbReference>
<comment type="caution">
    <text evidence="6">The sequence shown here is derived from an EMBL/GenBank/DDBJ whole genome shotgun (WGS) entry which is preliminary data.</text>
</comment>
<dbReference type="SUPFAM" id="SSF47336">
    <property type="entry name" value="ACP-like"/>
    <property type="match status" value="1"/>
</dbReference>
<evidence type="ECO:0000256" key="1">
    <source>
        <dbReference type="ARBA" id="ARBA00001957"/>
    </source>
</evidence>
<dbReference type="InterPro" id="IPR006162">
    <property type="entry name" value="Ppantetheine_attach_site"/>
</dbReference>
<dbReference type="InterPro" id="IPR020845">
    <property type="entry name" value="AMP-binding_CS"/>
</dbReference>
<dbReference type="PROSITE" id="PS50075">
    <property type="entry name" value="CARRIER"/>
    <property type="match status" value="1"/>
</dbReference>
<name>A0A7V5PP43_CALAY</name>
<dbReference type="InterPro" id="IPR036736">
    <property type="entry name" value="ACP-like_sf"/>
</dbReference>
<dbReference type="FunFam" id="3.40.50.12780:FF:000012">
    <property type="entry name" value="Non-ribosomal peptide synthetase"/>
    <property type="match status" value="1"/>
</dbReference>
<dbReference type="Pfam" id="PF13193">
    <property type="entry name" value="AMP-binding_C"/>
    <property type="match status" value="1"/>
</dbReference>
<dbReference type="Gene3D" id="2.30.38.10">
    <property type="entry name" value="Luciferase, Domain 3"/>
    <property type="match status" value="1"/>
</dbReference>
<dbReference type="PROSITE" id="PS00455">
    <property type="entry name" value="AMP_BINDING"/>
    <property type="match status" value="1"/>
</dbReference>
<dbReference type="InterPro" id="IPR025110">
    <property type="entry name" value="AMP-bd_C"/>
</dbReference>
<dbReference type="Gene3D" id="3.30.300.30">
    <property type="match status" value="1"/>
</dbReference>
<dbReference type="EMBL" id="DROD01000262">
    <property type="protein sequence ID" value="HHJ52322.1"/>
    <property type="molecule type" value="Genomic_DNA"/>
</dbReference>
<dbReference type="InterPro" id="IPR045851">
    <property type="entry name" value="AMP-bd_C_sf"/>
</dbReference>
<dbReference type="InterPro" id="IPR029058">
    <property type="entry name" value="AB_hydrolase_fold"/>
</dbReference>
<evidence type="ECO:0000313" key="6">
    <source>
        <dbReference type="EMBL" id="HHJ52322.1"/>
    </source>
</evidence>
<sequence>LIQPLFEERAAEQPEATALVFKDQTLTFGELNAQANRLAWFLRKQGVGPEKAVAISVERSPEMVIGLLAILKAGGVYLPLDPAYPQERIDYILQDSGVEILLTQEALRSRFENLRISVLTFESLKETLQKESADNPPLVNQPENLAYMIYTSGSTGKPKGTMLAHRGLVNLTLEQIKDFDLNPQRRALQFASFSFDASVSEIFTTLISGAVLVLADRSEILDITNTLNRYQITTVTLPPSVSSLIDPQEVPHLQTLISAGEACPVALARKWYRQVRFLNAYGPTENTVCATRYFVNEEPQGNTVPIGQPIGNVRIYVLNEAMVPRPIGVPGELYIGGLNLARGYLNRPDLTAERFVPNPFAKEEGERLYKTGDLVRWLPDGHLEFLGRIDFQVKIRGFRIELGEIENVLNNHPQIEQAVVIVREDNPGQQYLAAYCVPAKEADLTPEAVKEFAARYLSDYMVPQAVVLLDKLPLTPNGKVDRRALPEPDYTVMQESAYVAPRTSEEELLAGIFAEILHLDKVSVTESFFTLGGHSLLATQLASRIRDVFGVEIPLMAIFENPTVARLVTVIEEHRLKQK</sequence>
<keyword evidence="4" id="KW-0597">Phosphoprotein</keyword>
<organism evidence="6">
    <name type="scientific">Caldithrix abyssi</name>
    <dbReference type="NCBI Taxonomy" id="187145"/>
    <lineage>
        <taxon>Bacteria</taxon>
        <taxon>Pseudomonadati</taxon>
        <taxon>Calditrichota</taxon>
        <taxon>Calditrichia</taxon>
        <taxon>Calditrichales</taxon>
        <taxon>Calditrichaceae</taxon>
        <taxon>Caldithrix</taxon>
    </lineage>
</organism>
<dbReference type="Gene3D" id="3.40.50.1820">
    <property type="entry name" value="alpha/beta hydrolase"/>
    <property type="match status" value="1"/>
</dbReference>
<dbReference type="AlphaFoldDB" id="A0A7V5PP43"/>
<evidence type="ECO:0000256" key="4">
    <source>
        <dbReference type="ARBA" id="ARBA00022553"/>
    </source>
</evidence>
<dbReference type="InterPro" id="IPR000873">
    <property type="entry name" value="AMP-dep_synth/lig_dom"/>
</dbReference>
<dbReference type="PROSITE" id="PS00012">
    <property type="entry name" value="PHOSPHOPANTETHEINE"/>
    <property type="match status" value="1"/>
</dbReference>
<comment type="similarity">
    <text evidence="2">Belongs to the ATP-dependent AMP-binding enzyme family.</text>
</comment>
<evidence type="ECO:0000256" key="2">
    <source>
        <dbReference type="ARBA" id="ARBA00006432"/>
    </source>
</evidence>
<dbReference type="PANTHER" id="PTHR45527">
    <property type="entry name" value="NONRIBOSOMAL PEPTIDE SYNTHETASE"/>
    <property type="match status" value="1"/>
</dbReference>
<dbReference type="PANTHER" id="PTHR45527:SF1">
    <property type="entry name" value="FATTY ACID SYNTHASE"/>
    <property type="match status" value="1"/>
</dbReference>
<dbReference type="FunFam" id="1.10.1200.10:FF:000005">
    <property type="entry name" value="Nonribosomal peptide synthetase 1"/>
    <property type="match status" value="1"/>
</dbReference>
<evidence type="ECO:0000259" key="5">
    <source>
        <dbReference type="PROSITE" id="PS50075"/>
    </source>
</evidence>
<dbReference type="GO" id="GO:0044550">
    <property type="term" value="P:secondary metabolite biosynthetic process"/>
    <property type="evidence" value="ECO:0007669"/>
    <property type="project" value="UniProtKB-ARBA"/>
</dbReference>
<gene>
    <name evidence="6" type="ORF">ENJ89_03935</name>
</gene>
<dbReference type="InterPro" id="IPR020806">
    <property type="entry name" value="PKS_PP-bd"/>
</dbReference>
<dbReference type="Proteomes" id="UP000886124">
    <property type="component" value="Unassembled WGS sequence"/>
</dbReference>
<comment type="cofactor">
    <cofactor evidence="1">
        <name>pantetheine 4'-phosphate</name>
        <dbReference type="ChEBI" id="CHEBI:47942"/>
    </cofactor>
</comment>
<feature type="domain" description="Carrier" evidence="5">
    <location>
        <begin position="500"/>
        <end position="575"/>
    </location>
</feature>
<protein>
    <submittedName>
        <fullName evidence="6">Amino acid adenylation domain-containing protein</fullName>
    </submittedName>
</protein>
<dbReference type="GO" id="GO:0031177">
    <property type="term" value="F:phosphopantetheine binding"/>
    <property type="evidence" value="ECO:0007669"/>
    <property type="project" value="InterPro"/>
</dbReference>
<dbReference type="NCBIfam" id="TIGR01733">
    <property type="entry name" value="AA-adenyl-dom"/>
    <property type="match status" value="1"/>
</dbReference>
<dbReference type="Pfam" id="PF00550">
    <property type="entry name" value="PP-binding"/>
    <property type="match status" value="1"/>
</dbReference>
<dbReference type="SUPFAM" id="SSF56801">
    <property type="entry name" value="Acetyl-CoA synthetase-like"/>
    <property type="match status" value="1"/>
</dbReference>
<reference evidence="6" key="1">
    <citation type="journal article" date="2020" name="mSystems">
        <title>Genome- and Community-Level Interaction Insights into Carbon Utilization and Element Cycling Functions of Hydrothermarchaeota in Hydrothermal Sediment.</title>
        <authorList>
            <person name="Zhou Z."/>
            <person name="Liu Y."/>
            <person name="Xu W."/>
            <person name="Pan J."/>
            <person name="Luo Z.H."/>
            <person name="Li M."/>
        </authorList>
    </citation>
    <scope>NUCLEOTIDE SEQUENCE [LARGE SCALE GENOMIC DNA]</scope>
    <source>
        <strain evidence="6">HyVt-527</strain>
    </source>
</reference>
<keyword evidence="3" id="KW-0596">Phosphopantetheine</keyword>
<dbReference type="SMART" id="SM00823">
    <property type="entry name" value="PKS_PP"/>
    <property type="match status" value="1"/>
</dbReference>
<dbReference type="FunFam" id="3.30.300.30:FF:000010">
    <property type="entry name" value="Enterobactin synthetase component F"/>
    <property type="match status" value="1"/>
</dbReference>
<accession>A0A7V5PP43</accession>
<proteinExistence type="inferred from homology"/>
<dbReference type="InterPro" id="IPR009081">
    <property type="entry name" value="PP-bd_ACP"/>
</dbReference>